<name>A0A149THR0_9PROT</name>
<comment type="function">
    <text evidence="8">Part of the ABC transporter complex CysAWTP (TC 3.A.1.6.1) involved in sulfate/thiosulfate import. Probably responsible for the translocation of the substrate across the membrane.</text>
</comment>
<proteinExistence type="inferred from homology"/>
<feature type="transmembrane region" description="Helical" evidence="9">
    <location>
        <begin position="21"/>
        <end position="46"/>
    </location>
</feature>
<keyword evidence="7 9" id="KW-0472">Membrane</keyword>
<evidence type="ECO:0000256" key="6">
    <source>
        <dbReference type="ARBA" id="ARBA00023032"/>
    </source>
</evidence>
<feature type="transmembrane region" description="Helical" evidence="9">
    <location>
        <begin position="66"/>
        <end position="95"/>
    </location>
</feature>
<comment type="caution">
    <text evidence="11">The sequence shown here is derived from an EMBL/GenBank/DDBJ whole genome shotgun (WGS) entry which is preliminary data.</text>
</comment>
<dbReference type="GO" id="GO:0005886">
    <property type="term" value="C:plasma membrane"/>
    <property type="evidence" value="ECO:0007669"/>
    <property type="project" value="UniProtKB-SubCell"/>
</dbReference>
<dbReference type="PANTHER" id="PTHR30406:SF8">
    <property type="entry name" value="SULFATE TRANSPORT SYSTEM PERMEASE PROTEIN CYST"/>
    <property type="match status" value="1"/>
</dbReference>
<evidence type="ECO:0000313" key="12">
    <source>
        <dbReference type="Proteomes" id="UP000075636"/>
    </source>
</evidence>
<dbReference type="NCBIfam" id="TIGR00969">
    <property type="entry name" value="3a0106s02"/>
    <property type="match status" value="1"/>
</dbReference>
<sequence>MKPLTVTGLRSSPRRRQTLPGFSLSLGLTLLWTGLLVVLPLTALLLRPWQHGIGPMLHALHDARMYAALRVSFICAFLAVLIDLPIGLLLAWTLVRYRPPGHRAVDALIDLPFAIPTAVTGIALATLYGPGGWIGAPAGKLGLKLAFSPAGIVIALTFIGLPFIVRSVEPVLRSFPKDVEEAAFLLGASGWQRFCRILLPALAPPLLSGAGLAFARGIGEYGSVIFIAGNQPFHSEVAPLLIVMRLQEFNYDGATSIALILLVTALLCLVAVSHLRRSVSSGLVREDGA</sequence>
<feature type="transmembrane region" description="Helical" evidence="9">
    <location>
        <begin position="107"/>
        <end position="129"/>
    </location>
</feature>
<evidence type="ECO:0000256" key="5">
    <source>
        <dbReference type="ARBA" id="ARBA00022989"/>
    </source>
</evidence>
<dbReference type="Proteomes" id="UP000075636">
    <property type="component" value="Unassembled WGS sequence"/>
</dbReference>
<dbReference type="InterPro" id="IPR011865">
    <property type="entry name" value="CysT_permease"/>
</dbReference>
<evidence type="ECO:0000256" key="1">
    <source>
        <dbReference type="ARBA" id="ARBA00004651"/>
    </source>
</evidence>
<evidence type="ECO:0000256" key="9">
    <source>
        <dbReference type="RuleBase" id="RU366001"/>
    </source>
</evidence>
<comment type="function">
    <text evidence="9">Part of the ABC transporter complex (TC 3.A.1.6.1) involved in sulfate/thiosulfate import.</text>
</comment>
<dbReference type="EMBL" id="LHZR01000109">
    <property type="protein sequence ID" value="KXV47451.1"/>
    <property type="molecule type" value="Genomic_DNA"/>
</dbReference>
<dbReference type="PATRIC" id="fig|318683.6.peg.1386"/>
<reference evidence="11 12" key="1">
    <citation type="submission" date="2015-06" db="EMBL/GenBank/DDBJ databases">
        <title>Improved classification and identification of acetic acid bacteria using matrix-assisted laser desorption/ionization time-of-flight mass spectrometry; Gluconobacter nephelii and Gluconobacter uchimurae are later heterotypic synonyms of Gluconobacter japonicus and Gluconobacter oxydans, respectively.</title>
        <authorList>
            <person name="Li L."/>
            <person name="Cleenwerck I."/>
            <person name="De Vuyst L."/>
            <person name="Vandamme P."/>
        </authorList>
    </citation>
    <scope>NUCLEOTIDE SEQUENCE [LARGE SCALE GENOMIC DNA]</scope>
    <source>
        <strain evidence="11 12">LMG 1768</strain>
    </source>
</reference>
<dbReference type="Gene3D" id="1.10.3720.10">
    <property type="entry name" value="MetI-like"/>
    <property type="match status" value="1"/>
</dbReference>
<evidence type="ECO:0000313" key="11">
    <source>
        <dbReference type="EMBL" id="KXV47451.1"/>
    </source>
</evidence>
<feature type="transmembrane region" description="Helical" evidence="9">
    <location>
        <begin position="141"/>
        <end position="165"/>
    </location>
</feature>
<comment type="subunit">
    <text evidence="2">The complex is composed of two ATP-binding proteins (CysA), two transmembrane proteins (CysT and CysW) and a solute-binding protein (CysP).</text>
</comment>
<feature type="transmembrane region" description="Helical" evidence="9">
    <location>
        <begin position="254"/>
        <end position="275"/>
    </location>
</feature>
<feature type="domain" description="ABC transmembrane type-1" evidence="10">
    <location>
        <begin position="69"/>
        <end position="272"/>
    </location>
</feature>
<dbReference type="CDD" id="cd06261">
    <property type="entry name" value="TM_PBP2"/>
    <property type="match status" value="1"/>
</dbReference>
<dbReference type="PROSITE" id="PS50928">
    <property type="entry name" value="ABC_TM1"/>
    <property type="match status" value="1"/>
</dbReference>
<dbReference type="FunFam" id="1.10.3720.10:FF:000004">
    <property type="entry name" value="Sulfate transport system permease protein CysT"/>
    <property type="match status" value="1"/>
</dbReference>
<evidence type="ECO:0000256" key="4">
    <source>
        <dbReference type="ARBA" id="ARBA00022692"/>
    </source>
</evidence>
<dbReference type="STRING" id="318683.A0U94_09945"/>
<evidence type="ECO:0000256" key="8">
    <source>
        <dbReference type="ARBA" id="ARBA00025323"/>
    </source>
</evidence>
<comment type="caution">
    <text evidence="9">Lacks conserved residue(s) required for the propagation of feature annotation.</text>
</comment>
<keyword evidence="4 9" id="KW-0812">Transmembrane</keyword>
<keyword evidence="5 9" id="KW-1133">Transmembrane helix</keyword>
<protein>
    <recommendedName>
        <fullName evidence="9">Sulfate transport system permease protein CysT</fullName>
    </recommendedName>
</protein>
<dbReference type="AlphaFoldDB" id="A0A149THR0"/>
<keyword evidence="6 9" id="KW-0764">Sulfate transport</keyword>
<dbReference type="SUPFAM" id="SSF161098">
    <property type="entry name" value="MetI-like"/>
    <property type="match status" value="1"/>
</dbReference>
<dbReference type="PANTHER" id="PTHR30406">
    <property type="entry name" value="SULFATE TRANSPORT SYSTEM PERMEASE PROTEIN"/>
    <property type="match status" value="1"/>
</dbReference>
<evidence type="ECO:0000256" key="7">
    <source>
        <dbReference type="ARBA" id="ARBA00023136"/>
    </source>
</evidence>
<accession>A0A149THR0</accession>
<evidence type="ECO:0000259" key="10">
    <source>
        <dbReference type="PROSITE" id="PS50928"/>
    </source>
</evidence>
<comment type="similarity">
    <text evidence="9">Belongs to the binding-protein-dependent transport system permease family. CysTW subfamily.</text>
</comment>
<dbReference type="OrthoDB" id="9804629at2"/>
<keyword evidence="3 9" id="KW-0813">Transport</keyword>
<dbReference type="InterPro" id="IPR035906">
    <property type="entry name" value="MetI-like_sf"/>
</dbReference>
<evidence type="ECO:0000256" key="3">
    <source>
        <dbReference type="ARBA" id="ARBA00022448"/>
    </source>
</evidence>
<comment type="subcellular location">
    <subcellularLocation>
        <location evidence="1">Cell membrane</location>
        <topology evidence="1">Multi-pass membrane protein</topology>
    </subcellularLocation>
</comment>
<organism evidence="11 12">
    <name type="scientific">Gluconobacter albidus</name>
    <dbReference type="NCBI Taxonomy" id="318683"/>
    <lineage>
        <taxon>Bacteria</taxon>
        <taxon>Pseudomonadati</taxon>
        <taxon>Pseudomonadota</taxon>
        <taxon>Alphaproteobacteria</taxon>
        <taxon>Acetobacterales</taxon>
        <taxon>Acetobacteraceae</taxon>
        <taxon>Gluconobacter</taxon>
    </lineage>
</organism>
<evidence type="ECO:0000256" key="2">
    <source>
        <dbReference type="ARBA" id="ARBA00011779"/>
    </source>
</evidence>
<dbReference type="NCBIfam" id="TIGR02139">
    <property type="entry name" value="permease_CysT"/>
    <property type="match status" value="1"/>
</dbReference>
<dbReference type="InterPro" id="IPR005667">
    <property type="entry name" value="Sulph_transpt2"/>
</dbReference>
<dbReference type="GO" id="GO:0015419">
    <property type="term" value="F:ABC-type sulfate transporter activity"/>
    <property type="evidence" value="ECO:0007669"/>
    <property type="project" value="UniProtKB-UniRule"/>
</dbReference>
<gene>
    <name evidence="11" type="ORF">AD945_10450</name>
</gene>
<dbReference type="Pfam" id="PF00528">
    <property type="entry name" value="BPD_transp_1"/>
    <property type="match status" value="1"/>
</dbReference>
<dbReference type="InterPro" id="IPR000515">
    <property type="entry name" value="MetI-like"/>
</dbReference>